<feature type="domain" description="Membrane insertase YidC/Oxa/ALB C-terminal" evidence="16">
    <location>
        <begin position="408"/>
        <end position="598"/>
    </location>
</feature>
<proteinExistence type="inferred from homology"/>
<keyword evidence="7 13" id="KW-0653">Protein transport</keyword>
<reference evidence="18" key="2">
    <citation type="submission" date="2021-04" db="EMBL/GenBank/DDBJ databases">
        <authorList>
            <person name="Gilroy R."/>
        </authorList>
    </citation>
    <scope>NUCLEOTIDE SEQUENCE</scope>
    <source>
        <strain evidence="18">14975</strain>
    </source>
</reference>
<comment type="similarity">
    <text evidence="2 13">Belongs to the OXA1/ALB3/YidC family. Type 1 subfamily.</text>
</comment>
<dbReference type="HAMAP" id="MF_01810">
    <property type="entry name" value="YidC_type1"/>
    <property type="match status" value="1"/>
</dbReference>
<name>A0A9D1VAC2_9BACT</name>
<feature type="region of interest" description="Disordered" evidence="15">
    <location>
        <begin position="33"/>
        <end position="58"/>
    </location>
</feature>
<comment type="subunit">
    <text evidence="13">Interacts with the Sec translocase complex via SecD. Specifically interacts with transmembrane segments of nascent integral membrane proteins during membrane integration.</text>
</comment>
<comment type="function">
    <text evidence="13">Required for the insertion and/or proper folding and/or complex formation of integral membrane proteins into the membrane. Involved in integration of membrane proteins that insert both dependently and independently of the Sec translocase complex, as well as at least some lipoproteins. Aids folding of multispanning membrane proteins.</text>
</comment>
<feature type="transmembrane region" description="Helical" evidence="13">
    <location>
        <begin position="523"/>
        <end position="542"/>
    </location>
</feature>
<evidence type="ECO:0000256" key="10">
    <source>
        <dbReference type="ARBA" id="ARBA00023186"/>
    </source>
</evidence>
<comment type="caution">
    <text evidence="18">The sequence shown here is derived from an EMBL/GenBank/DDBJ whole genome shotgun (WGS) entry which is preliminary data.</text>
</comment>
<dbReference type="InterPro" id="IPR038221">
    <property type="entry name" value="YidC_periplasmic_sf"/>
</dbReference>
<dbReference type="InterPro" id="IPR001708">
    <property type="entry name" value="YidC/ALB3/OXA1/COX18"/>
</dbReference>
<keyword evidence="14" id="KW-0175">Coiled coil</keyword>
<evidence type="ECO:0000256" key="9">
    <source>
        <dbReference type="ARBA" id="ARBA00023136"/>
    </source>
</evidence>
<evidence type="ECO:0000256" key="8">
    <source>
        <dbReference type="ARBA" id="ARBA00022989"/>
    </source>
</evidence>
<evidence type="ECO:0000259" key="16">
    <source>
        <dbReference type="Pfam" id="PF02096"/>
    </source>
</evidence>
<dbReference type="InterPro" id="IPR028055">
    <property type="entry name" value="YidC/Oxa/ALB_C"/>
</dbReference>
<feature type="transmembrane region" description="Helical" evidence="13">
    <location>
        <begin position="469"/>
        <end position="494"/>
    </location>
</feature>
<evidence type="ECO:0000256" key="7">
    <source>
        <dbReference type="ARBA" id="ARBA00022927"/>
    </source>
</evidence>
<dbReference type="Gene3D" id="2.70.98.90">
    <property type="match status" value="1"/>
</dbReference>
<dbReference type="PANTHER" id="PTHR12428:SF65">
    <property type="entry name" value="CYTOCHROME C OXIDASE ASSEMBLY PROTEIN COX18, MITOCHONDRIAL"/>
    <property type="match status" value="1"/>
</dbReference>
<evidence type="ECO:0000256" key="3">
    <source>
        <dbReference type="ARBA" id="ARBA00015325"/>
    </source>
</evidence>
<feature type="coiled-coil region" evidence="14">
    <location>
        <begin position="617"/>
        <end position="644"/>
    </location>
</feature>
<dbReference type="CDD" id="cd19961">
    <property type="entry name" value="EcYidC-like_peri"/>
    <property type="match status" value="1"/>
</dbReference>
<keyword evidence="8 13" id="KW-1133">Transmembrane helix</keyword>
<organism evidence="18 19">
    <name type="scientific">Candidatus Akkermansia intestinigallinarum</name>
    <dbReference type="NCBI Taxonomy" id="2838431"/>
    <lineage>
        <taxon>Bacteria</taxon>
        <taxon>Pseudomonadati</taxon>
        <taxon>Verrucomicrobiota</taxon>
        <taxon>Verrucomicrobiia</taxon>
        <taxon>Verrucomicrobiales</taxon>
        <taxon>Akkermansiaceae</taxon>
        <taxon>Akkermansia</taxon>
    </lineage>
</organism>
<dbReference type="GO" id="GO:0015031">
    <property type="term" value="P:protein transport"/>
    <property type="evidence" value="ECO:0007669"/>
    <property type="project" value="UniProtKB-KW"/>
</dbReference>
<dbReference type="GO" id="GO:0032977">
    <property type="term" value="F:membrane insertase activity"/>
    <property type="evidence" value="ECO:0007669"/>
    <property type="project" value="InterPro"/>
</dbReference>
<reference evidence="18" key="1">
    <citation type="journal article" date="2021" name="PeerJ">
        <title>Extensive microbial diversity within the chicken gut microbiome revealed by metagenomics and culture.</title>
        <authorList>
            <person name="Gilroy R."/>
            <person name="Ravi A."/>
            <person name="Getino M."/>
            <person name="Pursley I."/>
            <person name="Horton D.L."/>
            <person name="Alikhan N.F."/>
            <person name="Baker D."/>
            <person name="Gharbi K."/>
            <person name="Hall N."/>
            <person name="Watson M."/>
            <person name="Adriaenssens E.M."/>
            <person name="Foster-Nyarko E."/>
            <person name="Jarju S."/>
            <person name="Secka A."/>
            <person name="Antonio M."/>
            <person name="Oren A."/>
            <person name="Chaudhuri R.R."/>
            <person name="La Ragione R."/>
            <person name="Hildebrand F."/>
            <person name="Pallen M.J."/>
        </authorList>
    </citation>
    <scope>NUCLEOTIDE SEQUENCE</scope>
    <source>
        <strain evidence="18">14975</strain>
    </source>
</reference>
<dbReference type="EMBL" id="DXFQ01000010">
    <property type="protein sequence ID" value="HIX19090.1"/>
    <property type="molecule type" value="Genomic_DNA"/>
</dbReference>
<dbReference type="InterPro" id="IPR047196">
    <property type="entry name" value="YidC_ALB_C"/>
</dbReference>
<feature type="domain" description="Membrane insertase YidC N-terminal" evidence="17">
    <location>
        <begin position="158"/>
        <end position="397"/>
    </location>
</feature>
<evidence type="ECO:0000259" key="17">
    <source>
        <dbReference type="Pfam" id="PF14849"/>
    </source>
</evidence>
<dbReference type="InterPro" id="IPR028053">
    <property type="entry name" value="Membr_insert_YidC_N"/>
</dbReference>
<evidence type="ECO:0000313" key="19">
    <source>
        <dbReference type="Proteomes" id="UP000823964"/>
    </source>
</evidence>
<dbReference type="InterPro" id="IPR019998">
    <property type="entry name" value="Membr_insert_YidC"/>
</dbReference>
<evidence type="ECO:0000256" key="11">
    <source>
        <dbReference type="ARBA" id="ARBA00033245"/>
    </source>
</evidence>
<dbReference type="PANTHER" id="PTHR12428">
    <property type="entry name" value="OXA1"/>
    <property type="match status" value="1"/>
</dbReference>
<keyword evidence="10 13" id="KW-0143">Chaperone</keyword>
<keyword evidence="6 13" id="KW-0812">Transmembrane</keyword>
<evidence type="ECO:0000256" key="2">
    <source>
        <dbReference type="ARBA" id="ARBA00010527"/>
    </source>
</evidence>
<feature type="transmembrane region" description="Helical" evidence="13">
    <location>
        <begin position="408"/>
        <end position="427"/>
    </location>
</feature>
<evidence type="ECO:0000256" key="14">
    <source>
        <dbReference type="SAM" id="Coils"/>
    </source>
</evidence>
<keyword evidence="4 13" id="KW-0813">Transport</keyword>
<feature type="transmembrane region" description="Helical" evidence="13">
    <location>
        <begin position="562"/>
        <end position="582"/>
    </location>
</feature>
<evidence type="ECO:0000256" key="4">
    <source>
        <dbReference type="ARBA" id="ARBA00022448"/>
    </source>
</evidence>
<dbReference type="GO" id="GO:0005886">
    <property type="term" value="C:plasma membrane"/>
    <property type="evidence" value="ECO:0007669"/>
    <property type="project" value="UniProtKB-SubCell"/>
</dbReference>
<dbReference type="NCBIfam" id="TIGR03592">
    <property type="entry name" value="yidC_oxa1_cterm"/>
    <property type="match status" value="1"/>
</dbReference>
<evidence type="ECO:0000256" key="13">
    <source>
        <dbReference type="HAMAP-Rule" id="MF_01810"/>
    </source>
</evidence>
<dbReference type="CDD" id="cd20070">
    <property type="entry name" value="5TM_YidC_Alb3"/>
    <property type="match status" value="1"/>
</dbReference>
<evidence type="ECO:0000256" key="1">
    <source>
        <dbReference type="ARBA" id="ARBA00004429"/>
    </source>
</evidence>
<dbReference type="Pfam" id="PF14849">
    <property type="entry name" value="YidC_periplas"/>
    <property type="match status" value="1"/>
</dbReference>
<dbReference type="GO" id="GO:0051205">
    <property type="term" value="P:protein insertion into membrane"/>
    <property type="evidence" value="ECO:0007669"/>
    <property type="project" value="TreeGrafter"/>
</dbReference>
<comment type="subcellular location">
    <subcellularLocation>
        <location evidence="1">Cell inner membrane</location>
        <topology evidence="1">Multi-pass membrane protein</topology>
    </subcellularLocation>
    <subcellularLocation>
        <location evidence="13">Cell membrane</location>
        <topology evidence="13">Multi-pass membrane protein</topology>
    </subcellularLocation>
</comment>
<accession>A0A9D1VAC2</accession>
<sequence length="647" mass="73030">MDKKAWIVITACILGLVANWWYTASREQERKAAAAPVTQAPAQAAPQQTASGDAAAPAASAASAASSGAAPAAGTPQSTPAPAAVSLPKVIAELVSHDSKGQEVARFRFRDIGGSLESTQMVGKAVNSTKEELREDVLINGSSKYGVGTLMFNLSNNREPVWDNAVYSLKEQTDKKVVLEARLGALIVTKTYSLIPVDEGDEIVEGCAYMLHLDITVQNTGRENLAYGNWGIFAGTTNRISTSEMRNYTYFIYLADDDFEKEGGGTFSHWFSKDELRRYKTDYNKLEWAGVMSQYYASIICPSTQDRTDALYIAPTKVRLPITGETEEGLMLGLGMPEFSLPASDGQVYHAFRFNYDIFTGPRLNSMLKDMTGYVHKIDYIMDYGIFYIISNPMSWLINTFHGWFGNWGWAIVAMTFVVRLLIWPLYRKSYMSMKRMSLLQPKMKELKEMYPNDQQRVSMEMMKLYREYGISPFGGCLPMLLQLPIFLSFYYVLQTAAEFRGAPFLGWVTDLSQMDTVCYLPLGFYDLPINVLPIIMALTMILQMHMSPAAGDPTQQKIMKFMPLVFFLFCYTFPSALALYWTTQNIISIGQTWYIRRLPMPELTKVDPKKKKGGKKSFFERMMEAQQQALAEQQQREKNMRNVTRK</sequence>
<evidence type="ECO:0000313" key="18">
    <source>
        <dbReference type="EMBL" id="HIX19090.1"/>
    </source>
</evidence>
<dbReference type="Pfam" id="PF02096">
    <property type="entry name" value="60KD_IMP"/>
    <property type="match status" value="1"/>
</dbReference>
<evidence type="ECO:0000256" key="15">
    <source>
        <dbReference type="SAM" id="MobiDB-lite"/>
    </source>
</evidence>
<feature type="transmembrane region" description="Helical" evidence="13">
    <location>
        <begin position="6"/>
        <end position="22"/>
    </location>
</feature>
<evidence type="ECO:0000256" key="12">
    <source>
        <dbReference type="ARBA" id="ARBA00033342"/>
    </source>
</evidence>
<evidence type="ECO:0000256" key="5">
    <source>
        <dbReference type="ARBA" id="ARBA00022475"/>
    </source>
</evidence>
<dbReference type="NCBIfam" id="TIGR03593">
    <property type="entry name" value="yidC_nterm"/>
    <property type="match status" value="1"/>
</dbReference>
<gene>
    <name evidence="13 18" type="primary">yidC</name>
    <name evidence="18" type="ORF">H9862_00635</name>
</gene>
<protein>
    <recommendedName>
        <fullName evidence="3 13">Membrane protein insertase YidC</fullName>
    </recommendedName>
    <alternativeName>
        <fullName evidence="12 13">Foldase YidC</fullName>
    </alternativeName>
    <alternativeName>
        <fullName evidence="13">Membrane protein YidC</fullName>
    </alternativeName>
    <alternativeName>
        <fullName evidence="11 13">membrane integrase YidC</fullName>
    </alternativeName>
</protein>
<dbReference type="AlphaFoldDB" id="A0A9D1VAC2"/>
<keyword evidence="5 13" id="KW-1003">Cell membrane</keyword>
<keyword evidence="9 13" id="KW-0472">Membrane</keyword>
<dbReference type="PRINTS" id="PR00701">
    <property type="entry name" value="60KDINNERMP"/>
</dbReference>
<dbReference type="PRINTS" id="PR01900">
    <property type="entry name" value="YIDCPROTEIN"/>
</dbReference>
<evidence type="ECO:0000256" key="6">
    <source>
        <dbReference type="ARBA" id="ARBA00022692"/>
    </source>
</evidence>
<dbReference type="Proteomes" id="UP000823964">
    <property type="component" value="Unassembled WGS sequence"/>
</dbReference>
<feature type="transmembrane region" description="Helical" evidence="13">
    <location>
        <begin position="381"/>
        <end position="402"/>
    </location>
</feature>